<dbReference type="InterPro" id="IPR023850">
    <property type="entry name" value="MftB"/>
</dbReference>
<dbReference type="NCBIfam" id="TIGR03967">
    <property type="entry name" value="mycofact_MftB"/>
    <property type="match status" value="1"/>
</dbReference>
<dbReference type="EMBL" id="MAXA01000260">
    <property type="protein sequence ID" value="OHV20942.1"/>
    <property type="molecule type" value="Genomic_DNA"/>
</dbReference>
<name>A0A1S1PJV6_9ACTN</name>
<sequence length="100" mass="10864">MSTDPAARPSPFDLDAAWYVPAQVSIRPERFGALLYHFGTRRLSFLKSPELLKVVQVLADFPTARAACTDAGVSAAELPAYRAALATLAASEMIRERKPS</sequence>
<comment type="caution">
    <text evidence="1">The sequence shown here is derived from an EMBL/GenBank/DDBJ whole genome shotgun (WGS) entry which is preliminary data.</text>
</comment>
<proteinExistence type="predicted"/>
<dbReference type="Proteomes" id="UP000179769">
    <property type="component" value="Unassembled WGS sequence"/>
</dbReference>
<dbReference type="AlphaFoldDB" id="A0A1S1PJV6"/>
<keyword evidence="2" id="KW-1185">Reference proteome</keyword>
<organism evidence="1 2">
    <name type="scientific">Parafrankia soli</name>
    <dbReference type="NCBI Taxonomy" id="2599596"/>
    <lineage>
        <taxon>Bacteria</taxon>
        <taxon>Bacillati</taxon>
        <taxon>Actinomycetota</taxon>
        <taxon>Actinomycetes</taxon>
        <taxon>Frankiales</taxon>
        <taxon>Frankiaceae</taxon>
        <taxon>Parafrankia</taxon>
    </lineage>
</organism>
<evidence type="ECO:0000313" key="2">
    <source>
        <dbReference type="Proteomes" id="UP000179769"/>
    </source>
</evidence>
<reference evidence="2" key="1">
    <citation type="submission" date="2016-07" db="EMBL/GenBank/DDBJ databases">
        <title>Frankia sp. NRRL B-16219 Genome sequencing.</title>
        <authorList>
            <person name="Ghodhbane-Gtari F."/>
            <person name="Swanson E."/>
            <person name="Gueddou A."/>
            <person name="Louati M."/>
            <person name="Nouioui I."/>
            <person name="Hezbri K."/>
            <person name="Abebe-Akele F."/>
            <person name="Simpson S."/>
            <person name="Morris K."/>
            <person name="Thomas K."/>
            <person name="Gtari M."/>
            <person name="Tisa L.S."/>
        </authorList>
    </citation>
    <scope>NUCLEOTIDE SEQUENCE [LARGE SCALE GENOMIC DNA]</scope>
    <source>
        <strain evidence="2">NRRL B-16219</strain>
    </source>
</reference>
<accession>A0A1S1PJV6</accession>
<dbReference type="Pfam" id="PF26520">
    <property type="entry name" value="MftB_chaperone"/>
    <property type="match status" value="1"/>
</dbReference>
<gene>
    <name evidence="1" type="ORF">BBK14_27410</name>
</gene>
<dbReference type="RefSeq" id="WP_071066652.1">
    <property type="nucleotide sequence ID" value="NZ_MAXA01000260.1"/>
</dbReference>
<dbReference type="OrthoDB" id="3784885at2"/>
<protein>
    <submittedName>
        <fullName evidence="1">Mycofactocin system protein MftB</fullName>
    </submittedName>
</protein>
<evidence type="ECO:0000313" key="1">
    <source>
        <dbReference type="EMBL" id="OHV20942.1"/>
    </source>
</evidence>